<dbReference type="SUPFAM" id="SSF82199">
    <property type="entry name" value="SET domain"/>
    <property type="match status" value="1"/>
</dbReference>
<dbReference type="InterPro" id="IPR001214">
    <property type="entry name" value="SET_dom"/>
</dbReference>
<dbReference type="Pfam" id="PF00856">
    <property type="entry name" value="SET"/>
    <property type="match status" value="1"/>
</dbReference>
<dbReference type="PANTHER" id="PTHR47332:SF6">
    <property type="entry name" value="SET DOMAIN-CONTAINING PROTEIN"/>
    <property type="match status" value="1"/>
</dbReference>
<accession>A0ABR4EIW8</accession>
<evidence type="ECO:0000313" key="2">
    <source>
        <dbReference type="EMBL" id="KAL2282342.1"/>
    </source>
</evidence>
<dbReference type="Gene3D" id="1.25.40.10">
    <property type="entry name" value="Tetratricopeptide repeat domain"/>
    <property type="match status" value="1"/>
</dbReference>
<dbReference type="PROSITE" id="PS50280">
    <property type="entry name" value="SET"/>
    <property type="match status" value="1"/>
</dbReference>
<gene>
    <name evidence="2" type="ORF">FJTKL_10955</name>
</gene>
<name>A0ABR4EIW8_9PEZI</name>
<dbReference type="InterPro" id="IPR011990">
    <property type="entry name" value="TPR-like_helical_dom_sf"/>
</dbReference>
<comment type="caution">
    <text evidence="2">The sequence shown here is derived from an EMBL/GenBank/DDBJ whole genome shotgun (WGS) entry which is preliminary data.</text>
</comment>
<feature type="domain" description="SET" evidence="1">
    <location>
        <begin position="21"/>
        <end position="175"/>
    </location>
</feature>
<evidence type="ECO:0000313" key="3">
    <source>
        <dbReference type="Proteomes" id="UP001600888"/>
    </source>
</evidence>
<dbReference type="PANTHER" id="PTHR47332">
    <property type="entry name" value="SET DOMAIN-CONTAINING PROTEIN 5"/>
    <property type="match status" value="1"/>
</dbReference>
<evidence type="ECO:0000259" key="1">
    <source>
        <dbReference type="PROSITE" id="PS50280"/>
    </source>
</evidence>
<dbReference type="Proteomes" id="UP001600888">
    <property type="component" value="Unassembled WGS sequence"/>
</dbReference>
<dbReference type="CDD" id="cd20071">
    <property type="entry name" value="SET_SMYD"/>
    <property type="match status" value="1"/>
</dbReference>
<dbReference type="Gene3D" id="2.170.270.10">
    <property type="entry name" value="SET domain"/>
    <property type="match status" value="1"/>
</dbReference>
<proteinExistence type="predicted"/>
<dbReference type="InterPro" id="IPR053185">
    <property type="entry name" value="SET_domain_protein"/>
</dbReference>
<dbReference type="InterPro" id="IPR046341">
    <property type="entry name" value="SET_dom_sf"/>
</dbReference>
<keyword evidence="3" id="KW-1185">Reference proteome</keyword>
<dbReference type="EMBL" id="JBAWTH010000050">
    <property type="protein sequence ID" value="KAL2282342.1"/>
    <property type="molecule type" value="Genomic_DNA"/>
</dbReference>
<protein>
    <recommendedName>
        <fullName evidence="1">SET domain-containing protein</fullName>
    </recommendedName>
</protein>
<sequence>MMDVLYSASSAAKSDGRSLLQKYDVRPVPGKGLGVVATTNFSRGDHILSDPPIIIVDHCAMAHVPQYHLARLFNGAAARLSPVQKDRMTGLAVFGDEAPDEWYLVGRIYATNAYMINMDVGVTGCGVGALFPEVSRLNHDCRPNAAYHFNPTTATMDIHAVRPILAGEDITVSYISPFLTRANRQSLLHDRWGFQCTCAACSAPEPSTTASYDRSEKMSSLWPLLLDERENGVPTTDEETTNATELADLLVSLAREETGLDAVLLHPYRVAALEWNAAGDLEMAVEYAKLAVSYGMRSFGPWDRGVEDMRELIEDPEGHWSWRLRTS</sequence>
<organism evidence="2 3">
    <name type="scientific">Diaporthe vaccinii</name>
    <dbReference type="NCBI Taxonomy" id="105482"/>
    <lineage>
        <taxon>Eukaryota</taxon>
        <taxon>Fungi</taxon>
        <taxon>Dikarya</taxon>
        <taxon>Ascomycota</taxon>
        <taxon>Pezizomycotina</taxon>
        <taxon>Sordariomycetes</taxon>
        <taxon>Sordariomycetidae</taxon>
        <taxon>Diaporthales</taxon>
        <taxon>Diaporthaceae</taxon>
        <taxon>Diaporthe</taxon>
        <taxon>Diaporthe eres species complex</taxon>
    </lineage>
</organism>
<reference evidence="2 3" key="1">
    <citation type="submission" date="2024-03" db="EMBL/GenBank/DDBJ databases">
        <title>A high-quality draft genome sequence of Diaporthe vaccinii, a causative agent of upright dieback and viscid rot disease in cranberry plants.</title>
        <authorList>
            <person name="Sarrasin M."/>
            <person name="Lang B.F."/>
            <person name="Burger G."/>
        </authorList>
    </citation>
    <scope>NUCLEOTIDE SEQUENCE [LARGE SCALE GENOMIC DNA]</scope>
    <source>
        <strain evidence="2 3">IS7</strain>
    </source>
</reference>
<dbReference type="SMART" id="SM00317">
    <property type="entry name" value="SET"/>
    <property type="match status" value="1"/>
</dbReference>